<proteinExistence type="predicted"/>
<name>A0AC60PIM5_IXOPE</name>
<reference evidence="1 2" key="1">
    <citation type="journal article" date="2020" name="Cell">
        <title>Large-Scale Comparative Analyses of Tick Genomes Elucidate Their Genetic Diversity and Vector Capacities.</title>
        <authorList>
            <consortium name="Tick Genome and Microbiome Consortium (TIGMIC)"/>
            <person name="Jia N."/>
            <person name="Wang J."/>
            <person name="Shi W."/>
            <person name="Du L."/>
            <person name="Sun Y."/>
            <person name="Zhan W."/>
            <person name="Jiang J.F."/>
            <person name="Wang Q."/>
            <person name="Zhang B."/>
            <person name="Ji P."/>
            <person name="Bell-Sakyi L."/>
            <person name="Cui X.M."/>
            <person name="Yuan T.T."/>
            <person name="Jiang B.G."/>
            <person name="Yang W.F."/>
            <person name="Lam T.T."/>
            <person name="Chang Q.C."/>
            <person name="Ding S.J."/>
            <person name="Wang X.J."/>
            <person name="Zhu J.G."/>
            <person name="Ruan X.D."/>
            <person name="Zhao L."/>
            <person name="Wei J.T."/>
            <person name="Ye R.Z."/>
            <person name="Que T.C."/>
            <person name="Du C.H."/>
            <person name="Zhou Y.H."/>
            <person name="Cheng J.X."/>
            <person name="Dai P.F."/>
            <person name="Guo W.B."/>
            <person name="Han X.H."/>
            <person name="Huang E.J."/>
            <person name="Li L.F."/>
            <person name="Wei W."/>
            <person name="Gao Y.C."/>
            <person name="Liu J.Z."/>
            <person name="Shao H.Z."/>
            <person name="Wang X."/>
            <person name="Wang C.C."/>
            <person name="Yang T.C."/>
            <person name="Huo Q.B."/>
            <person name="Li W."/>
            <person name="Chen H.Y."/>
            <person name="Chen S.E."/>
            <person name="Zhou L.G."/>
            <person name="Ni X.B."/>
            <person name="Tian J.H."/>
            <person name="Sheng Y."/>
            <person name="Liu T."/>
            <person name="Pan Y.S."/>
            <person name="Xia L.Y."/>
            <person name="Li J."/>
            <person name="Zhao F."/>
            <person name="Cao W.C."/>
        </authorList>
    </citation>
    <scope>NUCLEOTIDE SEQUENCE [LARGE SCALE GENOMIC DNA]</scope>
    <source>
        <strain evidence="1">Iper-2018</strain>
    </source>
</reference>
<organism evidence="1 2">
    <name type="scientific">Ixodes persulcatus</name>
    <name type="common">Taiga tick</name>
    <dbReference type="NCBI Taxonomy" id="34615"/>
    <lineage>
        <taxon>Eukaryota</taxon>
        <taxon>Metazoa</taxon>
        <taxon>Ecdysozoa</taxon>
        <taxon>Arthropoda</taxon>
        <taxon>Chelicerata</taxon>
        <taxon>Arachnida</taxon>
        <taxon>Acari</taxon>
        <taxon>Parasitiformes</taxon>
        <taxon>Ixodida</taxon>
        <taxon>Ixodoidea</taxon>
        <taxon>Ixodidae</taxon>
        <taxon>Ixodinae</taxon>
        <taxon>Ixodes</taxon>
    </lineage>
</organism>
<gene>
    <name evidence="1" type="ORF">HPB47_003548</name>
</gene>
<sequence>MVTSCVPKCKQISYRYDPGIAFHQFPSDSPLRDLWVRNITRENLVINDRLPSTFVCSKHFTPEDYLSCGRQRRLRKCSVPTVFKRRVTLRR</sequence>
<dbReference type="Proteomes" id="UP000805193">
    <property type="component" value="Unassembled WGS sequence"/>
</dbReference>
<protein>
    <submittedName>
        <fullName evidence="1">Uncharacterized protein</fullName>
    </submittedName>
</protein>
<keyword evidence="2" id="KW-1185">Reference proteome</keyword>
<dbReference type="EMBL" id="JABSTQ010010519">
    <property type="protein sequence ID" value="KAG0420338.1"/>
    <property type="molecule type" value="Genomic_DNA"/>
</dbReference>
<evidence type="ECO:0000313" key="1">
    <source>
        <dbReference type="EMBL" id="KAG0420338.1"/>
    </source>
</evidence>
<comment type="caution">
    <text evidence="1">The sequence shown here is derived from an EMBL/GenBank/DDBJ whole genome shotgun (WGS) entry which is preliminary data.</text>
</comment>
<evidence type="ECO:0000313" key="2">
    <source>
        <dbReference type="Proteomes" id="UP000805193"/>
    </source>
</evidence>
<accession>A0AC60PIM5</accession>